<reference evidence="4 5" key="1">
    <citation type="submission" date="2022-11" db="EMBL/GenBank/DDBJ databases">
        <title>Deinococcus ZS9-10, Low Temperature and Draught-tolerating, UV-resistant Bacteria from Continental Antarctica.</title>
        <authorList>
            <person name="Cheng L."/>
        </authorList>
    </citation>
    <scope>NUCLEOTIDE SEQUENCE [LARGE SCALE GENOMIC DNA]</scope>
    <source>
        <strain evidence="4 5">ZS9-10</strain>
    </source>
</reference>
<evidence type="ECO:0000256" key="1">
    <source>
        <dbReference type="ARBA" id="ARBA00023125"/>
    </source>
</evidence>
<dbReference type="PROSITE" id="PS50977">
    <property type="entry name" value="HTH_TETR_2"/>
    <property type="match status" value="1"/>
</dbReference>
<name>A0ABU4DQK8_9DEIO</name>
<feature type="domain" description="HTH tetR-type" evidence="3">
    <location>
        <begin position="2"/>
        <end position="62"/>
    </location>
</feature>
<gene>
    <name evidence="4" type="ORF">ORD21_08940</name>
</gene>
<dbReference type="Gene3D" id="1.10.357.10">
    <property type="entry name" value="Tetracycline Repressor, domain 2"/>
    <property type="match status" value="1"/>
</dbReference>
<comment type="caution">
    <text evidence="4">The sequence shown here is derived from an EMBL/GenBank/DDBJ whole genome shotgun (WGS) entry which is preliminary data.</text>
</comment>
<evidence type="ECO:0000259" key="3">
    <source>
        <dbReference type="PROSITE" id="PS50977"/>
    </source>
</evidence>
<dbReference type="EMBL" id="JAPMIV010000013">
    <property type="protein sequence ID" value="MDV6374711.1"/>
    <property type="molecule type" value="Genomic_DNA"/>
</dbReference>
<accession>A0ABU4DQK8</accession>
<evidence type="ECO:0000313" key="4">
    <source>
        <dbReference type="EMBL" id="MDV6374711.1"/>
    </source>
</evidence>
<dbReference type="Proteomes" id="UP001276150">
    <property type="component" value="Unassembled WGS sequence"/>
</dbReference>
<feature type="DNA-binding region" description="H-T-H motif" evidence="2">
    <location>
        <begin position="25"/>
        <end position="44"/>
    </location>
</feature>
<proteinExistence type="predicted"/>
<dbReference type="InterPro" id="IPR036271">
    <property type="entry name" value="Tet_transcr_reg_TetR-rel_C_sf"/>
</dbReference>
<dbReference type="SUPFAM" id="SSF46689">
    <property type="entry name" value="Homeodomain-like"/>
    <property type="match status" value="1"/>
</dbReference>
<evidence type="ECO:0000256" key="2">
    <source>
        <dbReference type="PROSITE-ProRule" id="PRU00335"/>
    </source>
</evidence>
<dbReference type="Pfam" id="PF00440">
    <property type="entry name" value="TetR_N"/>
    <property type="match status" value="1"/>
</dbReference>
<keyword evidence="1 2" id="KW-0238">DNA-binding</keyword>
<keyword evidence="5" id="KW-1185">Reference proteome</keyword>
<dbReference type="SUPFAM" id="SSF48498">
    <property type="entry name" value="Tetracyclin repressor-like, C-terminal domain"/>
    <property type="match status" value="1"/>
</dbReference>
<sequence length="235" mass="24857">MAGTRTSIVKAASHLLTHGGREAVSSRAVSALAGVQAPTIYRQFGDMAGLLDAVSHETFARYVSQEATFEPTGDPAQDLRRGWDIHVAFGLAHPAVYALMYGNRAELSATSAAQQGGEVLRGLIVRVAQAGRLQVTVDRAAQMIAAAGQGVTLELIATPPESRDLQLATAMREAVMSAILTAQVPEDRSGEQSGPQRVAARAVALNAVLEEAPNVLSGAERQLLAEWLERLANPR</sequence>
<evidence type="ECO:0000313" key="5">
    <source>
        <dbReference type="Proteomes" id="UP001276150"/>
    </source>
</evidence>
<dbReference type="InterPro" id="IPR009057">
    <property type="entry name" value="Homeodomain-like_sf"/>
</dbReference>
<protein>
    <submittedName>
        <fullName evidence="4">Helix-turn-helix domain containing protein</fullName>
    </submittedName>
</protein>
<organism evidence="4 5">
    <name type="scientific">Deinococcus arenicola</name>
    <dbReference type="NCBI Taxonomy" id="2994950"/>
    <lineage>
        <taxon>Bacteria</taxon>
        <taxon>Thermotogati</taxon>
        <taxon>Deinococcota</taxon>
        <taxon>Deinococci</taxon>
        <taxon>Deinococcales</taxon>
        <taxon>Deinococcaceae</taxon>
        <taxon>Deinococcus</taxon>
    </lineage>
</organism>
<dbReference type="InterPro" id="IPR001647">
    <property type="entry name" value="HTH_TetR"/>
</dbReference>